<evidence type="ECO:0000256" key="1">
    <source>
        <dbReference type="SAM" id="MobiDB-lite"/>
    </source>
</evidence>
<feature type="region of interest" description="Disordered" evidence="1">
    <location>
        <begin position="115"/>
        <end position="156"/>
    </location>
</feature>
<name>U6L9E5_EIMTE</name>
<feature type="non-terminal residue" evidence="2">
    <location>
        <position position="673"/>
    </location>
</feature>
<evidence type="ECO:0000313" key="2">
    <source>
        <dbReference type="EMBL" id="CDJ44400.1"/>
    </source>
</evidence>
<reference evidence="2" key="1">
    <citation type="submission" date="2013-10" db="EMBL/GenBank/DDBJ databases">
        <title>Genomic analysis of the causative agents of coccidiosis in chickens.</title>
        <authorList>
            <person name="Reid A.J."/>
            <person name="Blake D."/>
            <person name="Billington K."/>
            <person name="Browne H."/>
            <person name="Dunn M."/>
            <person name="Hung S."/>
            <person name="Kawahara F."/>
            <person name="Miranda-Saavedra D."/>
            <person name="Mourier T."/>
            <person name="Nagra H."/>
            <person name="Otto T.D."/>
            <person name="Rawlings N."/>
            <person name="Sanchez A."/>
            <person name="Sanders M."/>
            <person name="Subramaniam C."/>
            <person name="Tay Y."/>
            <person name="Dear P."/>
            <person name="Doerig C."/>
            <person name="Gruber A."/>
            <person name="Parkinson J."/>
            <person name="Shirley M."/>
            <person name="Wan K.L."/>
            <person name="Berriman M."/>
            <person name="Tomley F."/>
            <person name="Pain A."/>
        </authorList>
    </citation>
    <scope>NUCLEOTIDE SEQUENCE [LARGE SCALE GENOMIC DNA]</scope>
    <source>
        <strain evidence="2">Houghton</strain>
    </source>
</reference>
<sequence>MLGPFFEGELRQKQLDYWFGGEGGPLPGGPSERVHFLLSTGLTEATGPHMLRLLAAALCHPAGPAAEVPPPASPGPNAAAAAAAAAAAPRPTFRGALEAISLAGASSLVVGTLRGPLGSGGPPEGPSGGPSGVPWGGSSGGPWGAPWGLGTGRLGGEGNSSWGGAFEGLSAVPVSPFSLKAAAAVSLLGGASAAAAAAAADPRATASVGPEGGPQGPPTWLGSSSILGPFKGTGPGGPRGAPMSRAAAVALQERRSRRAAGLLQQQLEALEGREDIVLLQRPYWGPGGPRGPGGPTGPLGAPGRTVRLLGAACELSQAFAREFLLLLLLPGVAPGGVLPRGPLRGPPDPLGLAAAGRMALERSLRGPRGDPQLVGFLMRLVLQALEQQQTWQQHIGQQQNLQQQTWGGPPAQMQTQGLGPLELFELAEATETVEAALPLLQQLTCMQQSWLLLHYGGPPPQGGPRGAPSSVSRGLLPYFSALLRVYRHLGQSNSFKCCLQLLALHRCVDTDTAAALLQLWGGGPPVGGPPGGPPKSPQWLQEAPEAAAAGSQETADAADPGALRPLLREGQLLLLQRMMQWKPLLDFGSVALRSGPSQSDTSSSSSSSSSGLAAVDAAREEALLQQTAETGSGCLLRAALALNLGAQDAAAAAAAAAFLSKLARHVCCSVSSG</sequence>
<dbReference type="VEuPathDB" id="ToxoDB:ETH_00039850"/>
<keyword evidence="3" id="KW-1185">Reference proteome</keyword>
<feature type="compositionally biased region" description="Gly residues" evidence="1">
    <location>
        <begin position="117"/>
        <end position="156"/>
    </location>
</feature>
<dbReference type="GeneID" id="25257011"/>
<dbReference type="Proteomes" id="UP000030747">
    <property type="component" value="Unassembled WGS sequence"/>
</dbReference>
<protein>
    <submittedName>
        <fullName evidence="2">Uncharacterized protein</fullName>
    </submittedName>
</protein>
<dbReference type="VEuPathDB" id="ToxoDB:ETH2_0701300"/>
<evidence type="ECO:0000313" key="3">
    <source>
        <dbReference type="Proteomes" id="UP000030747"/>
    </source>
</evidence>
<gene>
    <name evidence="2" type="ORF">ETH_00039850</name>
</gene>
<reference evidence="2" key="2">
    <citation type="submission" date="2013-10" db="EMBL/GenBank/DDBJ databases">
        <authorList>
            <person name="Aslett M."/>
        </authorList>
    </citation>
    <scope>NUCLEOTIDE SEQUENCE [LARGE SCALE GENOMIC DNA]</scope>
    <source>
        <strain evidence="2">Houghton</strain>
    </source>
</reference>
<dbReference type="OrthoDB" id="10527657at2759"/>
<dbReference type="AlphaFoldDB" id="U6L9E5"/>
<feature type="region of interest" description="Disordered" evidence="1">
    <location>
        <begin position="524"/>
        <end position="561"/>
    </location>
</feature>
<feature type="region of interest" description="Disordered" evidence="1">
    <location>
        <begin position="204"/>
        <end position="224"/>
    </location>
</feature>
<feature type="compositionally biased region" description="Pro residues" evidence="1">
    <location>
        <begin position="526"/>
        <end position="536"/>
    </location>
</feature>
<dbReference type="EMBL" id="HG677029">
    <property type="protein sequence ID" value="CDJ44400.1"/>
    <property type="molecule type" value="Genomic_DNA"/>
</dbReference>
<dbReference type="RefSeq" id="XP_013235149.1">
    <property type="nucleotide sequence ID" value="XM_013379695.1"/>
</dbReference>
<proteinExistence type="predicted"/>
<accession>U6L9E5</accession>
<organism evidence="2 3">
    <name type="scientific">Eimeria tenella</name>
    <name type="common">Coccidian parasite</name>
    <dbReference type="NCBI Taxonomy" id="5802"/>
    <lineage>
        <taxon>Eukaryota</taxon>
        <taxon>Sar</taxon>
        <taxon>Alveolata</taxon>
        <taxon>Apicomplexa</taxon>
        <taxon>Conoidasida</taxon>
        <taxon>Coccidia</taxon>
        <taxon>Eucoccidiorida</taxon>
        <taxon>Eimeriorina</taxon>
        <taxon>Eimeriidae</taxon>
        <taxon>Eimeria</taxon>
    </lineage>
</organism>